<dbReference type="GO" id="GO:0005794">
    <property type="term" value="C:Golgi apparatus"/>
    <property type="evidence" value="ECO:0007669"/>
    <property type="project" value="TreeGrafter"/>
</dbReference>
<sequence>MDSINSWVWLPDRCGGQPIPRIDPAAFLGSMRGRKIGFVGDSLNENFLVALLCTLRSADGGAKKWKRKGAWRGGYFPKFDAVVAYHRAVLLAKYTWQPVDNSAHLGQDGVKGTYKVDIDVPADDWANVTKFYDVLIFNTGHWWGADKFPNETPLVFYQGGKPIDPPLGIIDGLEVVLNSMISYIEKEVPEKTLKFWRTQSPRHFFGGDWDHNGSCLFSEPLKETELDSWFDPKHKGVNKEAREVNSLIQQALLALRFACVISNPMVYTIVVLSSHNYVSRSMHQSLEGLGPSRRTGAHAATGPLCSQPVLHHPLRNNLAQDIMVSSIRYEATMCCVAAE</sequence>
<evidence type="ECO:0000313" key="4">
    <source>
        <dbReference type="Proteomes" id="UP001222027"/>
    </source>
</evidence>
<dbReference type="GO" id="GO:0016413">
    <property type="term" value="F:O-acetyltransferase activity"/>
    <property type="evidence" value="ECO:0007669"/>
    <property type="project" value="InterPro"/>
</dbReference>
<evidence type="ECO:0000313" key="3">
    <source>
        <dbReference type="EMBL" id="KAJ8492945.1"/>
    </source>
</evidence>
<keyword evidence="4" id="KW-1185">Reference proteome</keyword>
<gene>
    <name evidence="3" type="ORF">OPV22_014666</name>
</gene>
<dbReference type="Proteomes" id="UP001222027">
    <property type="component" value="Unassembled WGS sequence"/>
</dbReference>
<organism evidence="3 4">
    <name type="scientific">Ensete ventricosum</name>
    <name type="common">Abyssinian banana</name>
    <name type="synonym">Musa ensete</name>
    <dbReference type="NCBI Taxonomy" id="4639"/>
    <lineage>
        <taxon>Eukaryota</taxon>
        <taxon>Viridiplantae</taxon>
        <taxon>Streptophyta</taxon>
        <taxon>Embryophyta</taxon>
        <taxon>Tracheophyta</taxon>
        <taxon>Spermatophyta</taxon>
        <taxon>Magnoliopsida</taxon>
        <taxon>Liliopsida</taxon>
        <taxon>Zingiberales</taxon>
        <taxon>Musaceae</taxon>
        <taxon>Ensete</taxon>
    </lineage>
</organism>
<dbReference type="EMBL" id="JAQQAF010000004">
    <property type="protein sequence ID" value="KAJ8492945.1"/>
    <property type="molecule type" value="Genomic_DNA"/>
</dbReference>
<protein>
    <recommendedName>
        <fullName evidence="2">Trichome birefringence-like C-terminal domain-containing protein</fullName>
    </recommendedName>
</protein>
<dbReference type="PANTHER" id="PTHR32285">
    <property type="entry name" value="PROTEIN TRICHOME BIREFRINGENCE-LIKE 9-RELATED"/>
    <property type="match status" value="1"/>
</dbReference>
<dbReference type="Pfam" id="PF13839">
    <property type="entry name" value="PC-Esterase"/>
    <property type="match status" value="1"/>
</dbReference>
<reference evidence="3 4" key="1">
    <citation type="submission" date="2022-12" db="EMBL/GenBank/DDBJ databases">
        <title>Chromosome-scale assembly of the Ensete ventricosum genome.</title>
        <authorList>
            <person name="Dussert Y."/>
            <person name="Stocks J."/>
            <person name="Wendawek A."/>
            <person name="Woldeyes F."/>
            <person name="Nichols R.A."/>
            <person name="Borrell J.S."/>
        </authorList>
    </citation>
    <scope>NUCLEOTIDE SEQUENCE [LARGE SCALE GENOMIC DNA]</scope>
    <source>
        <strain evidence="4">cv. Maze</strain>
        <tissue evidence="3">Seeds</tissue>
    </source>
</reference>
<proteinExistence type="inferred from homology"/>
<dbReference type="AlphaFoldDB" id="A0AAV8R235"/>
<name>A0AAV8R235_ENSVE</name>
<evidence type="ECO:0000256" key="1">
    <source>
        <dbReference type="ARBA" id="ARBA00007727"/>
    </source>
</evidence>
<comment type="caution">
    <text evidence="3">The sequence shown here is derived from an EMBL/GenBank/DDBJ whole genome shotgun (WGS) entry which is preliminary data.</text>
</comment>
<accession>A0AAV8R235</accession>
<dbReference type="PANTHER" id="PTHR32285:SF23">
    <property type="entry name" value="PROTEIN TRICHOME BIREFRINGENCE-LIKE 12"/>
    <property type="match status" value="1"/>
</dbReference>
<dbReference type="InterPro" id="IPR026057">
    <property type="entry name" value="TBL_C"/>
</dbReference>
<comment type="similarity">
    <text evidence="1">Belongs to the PC-esterase family. TBL subfamily.</text>
</comment>
<dbReference type="InterPro" id="IPR029962">
    <property type="entry name" value="TBL"/>
</dbReference>
<evidence type="ECO:0000259" key="2">
    <source>
        <dbReference type="Pfam" id="PF13839"/>
    </source>
</evidence>
<feature type="domain" description="Trichome birefringence-like C-terminal" evidence="2">
    <location>
        <begin position="19"/>
        <end position="243"/>
    </location>
</feature>